<dbReference type="Gene3D" id="3.90.1150.10">
    <property type="entry name" value="Aspartate Aminotransferase, domain 1"/>
    <property type="match status" value="1"/>
</dbReference>
<dbReference type="InterPro" id="IPR015421">
    <property type="entry name" value="PyrdxlP-dep_Trfase_major"/>
</dbReference>
<keyword evidence="2 3" id="KW-0663">Pyridoxal phosphate</keyword>
<dbReference type="InterPro" id="IPR015424">
    <property type="entry name" value="PyrdxlP-dep_Trfase"/>
</dbReference>
<evidence type="ECO:0000256" key="1">
    <source>
        <dbReference type="PIRSR" id="PIRSR000390-1"/>
    </source>
</evidence>
<dbReference type="PIRSF" id="PIRSF000390">
    <property type="entry name" value="PLP_StrS"/>
    <property type="match status" value="1"/>
</dbReference>
<dbReference type="AlphaFoldDB" id="A0A8J6MYY9"/>
<dbReference type="PANTHER" id="PTHR30244:SF42">
    <property type="entry name" value="UDP-2-ACETAMIDO-2-DEOXY-3-OXO-D-GLUCURONATE AMINOTRANSFERASE"/>
    <property type="match status" value="1"/>
</dbReference>
<sequence length="392" mass="42702">MNFVDLVAQQQRIRQKIEEKIRIVLDHGKYIMGPEINELEKRLAEFVGVKHCIGCASGTDSLLMALMAEKVGPGDAVFTTPFTFFATAEVISLLGATPVFVDIDPKTFNLDPEKLALAIKALKAGNASVSPLPGTISQELSAITPKGVIPVNLFGLPCDYDSINSIAKEHGLFVIEDAAQGLGGEYKGRKAGALADVGCTSFFPAKPLGAYGDGGAVFTDSDEMADKLVSIRVHGQGEDKYNNVRIGLNARLDTLQAAILNAKLDIFPQEIDLRQDVARRYTELLSPYAVLQVPFVPGGYKSVWAQYSLLTGSPESRANIEESLKKDGIPTAVYYPRPLHLQTAFTSLEYKEGDFPISEDTSNRIFSLPMHPYLKVNEIERICAVILASLHL</sequence>
<dbReference type="GO" id="GO:0000271">
    <property type="term" value="P:polysaccharide biosynthetic process"/>
    <property type="evidence" value="ECO:0007669"/>
    <property type="project" value="TreeGrafter"/>
</dbReference>
<dbReference type="Proteomes" id="UP000650524">
    <property type="component" value="Unassembled WGS sequence"/>
</dbReference>
<keyword evidence="4" id="KW-0808">Transferase</keyword>
<dbReference type="InterPro" id="IPR015422">
    <property type="entry name" value="PyrdxlP-dep_Trfase_small"/>
</dbReference>
<name>A0A8J6MYY9_9DELT</name>
<evidence type="ECO:0000313" key="5">
    <source>
        <dbReference type="Proteomes" id="UP000650524"/>
    </source>
</evidence>
<dbReference type="Pfam" id="PF01041">
    <property type="entry name" value="DegT_DnrJ_EryC1"/>
    <property type="match status" value="1"/>
</dbReference>
<proteinExistence type="inferred from homology"/>
<dbReference type="GO" id="GO:0008483">
    <property type="term" value="F:transaminase activity"/>
    <property type="evidence" value="ECO:0007669"/>
    <property type="project" value="UniProtKB-KW"/>
</dbReference>
<comment type="similarity">
    <text evidence="3">Belongs to the DegT/DnrJ/EryC1 family.</text>
</comment>
<accession>A0A8J6MYY9</accession>
<evidence type="ECO:0000256" key="2">
    <source>
        <dbReference type="PIRSR" id="PIRSR000390-2"/>
    </source>
</evidence>
<dbReference type="CDD" id="cd00616">
    <property type="entry name" value="AHBA_syn"/>
    <property type="match status" value="1"/>
</dbReference>
<feature type="active site" description="Proton acceptor" evidence="1">
    <location>
        <position position="206"/>
    </location>
</feature>
<dbReference type="EMBL" id="JACNJD010000121">
    <property type="protein sequence ID" value="MBC8176268.1"/>
    <property type="molecule type" value="Genomic_DNA"/>
</dbReference>
<organism evidence="4 5">
    <name type="scientific">Candidatus Desulfacyla euxinica</name>
    <dbReference type="NCBI Taxonomy" id="2841693"/>
    <lineage>
        <taxon>Bacteria</taxon>
        <taxon>Deltaproteobacteria</taxon>
        <taxon>Candidatus Desulfacyla</taxon>
    </lineage>
</organism>
<dbReference type="InterPro" id="IPR000653">
    <property type="entry name" value="DegT/StrS_aminotransferase"/>
</dbReference>
<dbReference type="Gene3D" id="3.40.640.10">
    <property type="entry name" value="Type I PLP-dependent aspartate aminotransferase-like (Major domain)"/>
    <property type="match status" value="1"/>
</dbReference>
<keyword evidence="4" id="KW-0032">Aminotransferase</keyword>
<reference evidence="4 5" key="1">
    <citation type="submission" date="2020-08" db="EMBL/GenBank/DDBJ databases">
        <title>Bridging the membrane lipid divide: bacteria of the FCB group superphylum have the potential to synthesize archaeal ether lipids.</title>
        <authorList>
            <person name="Villanueva L."/>
            <person name="Von Meijenfeldt F.A.B."/>
            <person name="Westbye A.B."/>
            <person name="Yadav S."/>
            <person name="Hopmans E.C."/>
            <person name="Dutilh B.E."/>
            <person name="Sinninghe Damste J.S."/>
        </authorList>
    </citation>
    <scope>NUCLEOTIDE SEQUENCE [LARGE SCALE GENOMIC DNA]</scope>
    <source>
        <strain evidence="4">NIOZ-UU27</strain>
    </source>
</reference>
<protein>
    <submittedName>
        <fullName evidence="4">DegT/DnrJ/EryC1/StrS family aminotransferase</fullName>
    </submittedName>
</protein>
<dbReference type="SUPFAM" id="SSF53383">
    <property type="entry name" value="PLP-dependent transferases"/>
    <property type="match status" value="1"/>
</dbReference>
<dbReference type="GO" id="GO:0030170">
    <property type="term" value="F:pyridoxal phosphate binding"/>
    <property type="evidence" value="ECO:0007669"/>
    <property type="project" value="TreeGrafter"/>
</dbReference>
<comment type="caution">
    <text evidence="4">The sequence shown here is derived from an EMBL/GenBank/DDBJ whole genome shotgun (WGS) entry which is preliminary data.</text>
</comment>
<gene>
    <name evidence="4" type="ORF">H8E19_02600</name>
</gene>
<evidence type="ECO:0000313" key="4">
    <source>
        <dbReference type="EMBL" id="MBC8176268.1"/>
    </source>
</evidence>
<feature type="modified residue" description="N6-(pyridoxal phosphate)lysine" evidence="2">
    <location>
        <position position="206"/>
    </location>
</feature>
<evidence type="ECO:0000256" key="3">
    <source>
        <dbReference type="RuleBase" id="RU004508"/>
    </source>
</evidence>
<dbReference type="PANTHER" id="PTHR30244">
    <property type="entry name" value="TRANSAMINASE"/>
    <property type="match status" value="1"/>
</dbReference>